<dbReference type="EMBL" id="JRHA01000001">
    <property type="protein sequence ID" value="PQK08183.1"/>
    <property type="molecule type" value="Genomic_DNA"/>
</dbReference>
<organism evidence="2 3">
    <name type="scientific">Beauveria bassiana</name>
    <name type="common">White muscardine disease fungus</name>
    <name type="synonym">Tritirachium shiotae</name>
    <dbReference type="NCBI Taxonomy" id="176275"/>
    <lineage>
        <taxon>Eukaryota</taxon>
        <taxon>Fungi</taxon>
        <taxon>Dikarya</taxon>
        <taxon>Ascomycota</taxon>
        <taxon>Pezizomycotina</taxon>
        <taxon>Sordariomycetes</taxon>
        <taxon>Hypocreomycetidae</taxon>
        <taxon>Hypocreales</taxon>
        <taxon>Cordycipitaceae</taxon>
        <taxon>Beauveria</taxon>
    </lineage>
</organism>
<dbReference type="InterPro" id="IPR056672">
    <property type="entry name" value="DUF7770"/>
</dbReference>
<dbReference type="Proteomes" id="UP000237441">
    <property type="component" value="Unassembled WGS sequence"/>
</dbReference>
<accession>A0A2S7XWZ1</accession>
<gene>
    <name evidence="2" type="ORF">BB8028_0001g02620</name>
</gene>
<dbReference type="Pfam" id="PF24968">
    <property type="entry name" value="DUF7770"/>
    <property type="match status" value="1"/>
</dbReference>
<evidence type="ECO:0000259" key="1">
    <source>
        <dbReference type="Pfam" id="PF24968"/>
    </source>
</evidence>
<evidence type="ECO:0000313" key="3">
    <source>
        <dbReference type="Proteomes" id="UP000237441"/>
    </source>
</evidence>
<feature type="domain" description="DUF7770" evidence="1">
    <location>
        <begin position="45"/>
        <end position="198"/>
    </location>
</feature>
<dbReference type="OrthoDB" id="5149939at2759"/>
<comment type="caution">
    <text evidence="2">The sequence shown here is derived from an EMBL/GenBank/DDBJ whole genome shotgun (WGS) entry which is preliminary data.</text>
</comment>
<reference evidence="2 3" key="1">
    <citation type="submission" date="2016-07" db="EMBL/GenBank/DDBJ databases">
        <title>Comparative genomics of the entomopathogenic fungus Beauveria bassiana.</title>
        <authorList>
            <person name="Valero Jimenez C.A."/>
            <person name="Zwaan B.J."/>
            <person name="Van Kan J.A."/>
            <person name="Takken W."/>
            <person name="Debets A.J."/>
            <person name="Schoustra S.E."/>
            <person name="Koenraadt C.J."/>
        </authorList>
    </citation>
    <scope>NUCLEOTIDE SEQUENCE [LARGE SCALE GENOMIC DNA]</scope>
    <source>
        <strain evidence="2 3">ARSEF 8028</strain>
    </source>
</reference>
<evidence type="ECO:0000313" key="2">
    <source>
        <dbReference type="EMBL" id="PQK08183.1"/>
    </source>
</evidence>
<dbReference type="AlphaFoldDB" id="A0A2S7XWZ1"/>
<proteinExistence type="predicted"/>
<protein>
    <recommendedName>
        <fullName evidence="1">DUF7770 domain-containing protein</fullName>
    </recommendedName>
</protein>
<sequence length="198" mass="22791">MSIEYELIKDDVTANNIAAHAPFLQKEVIKIHADGFTLGPSVDEDKPNTSKNHWAIILETPRKNIRLSMESRLNERTGEHGVLVLKVLDYFGISNNVVHRQPFSRKCPTIKVQHILDLVFAQGWHKYKMLTTSNGAKKGCRHHIQTMLVGFQSRNWIDSQSDTSKSVEKFLPFVYTRYTDDSRKISIEKRPIDIGRFL</sequence>
<name>A0A2S7XWZ1_BEABA</name>